<organism evidence="6">
    <name type="scientific">hydrothermal vent metagenome</name>
    <dbReference type="NCBI Taxonomy" id="652676"/>
    <lineage>
        <taxon>unclassified sequences</taxon>
        <taxon>metagenomes</taxon>
        <taxon>ecological metagenomes</taxon>
    </lineage>
</organism>
<keyword evidence="3" id="KW-0106">Calcium</keyword>
<name>A0A3B0Y387_9ZZZZ</name>
<dbReference type="GO" id="GO:0046872">
    <property type="term" value="F:metal ion binding"/>
    <property type="evidence" value="ECO:0007669"/>
    <property type="project" value="UniProtKB-KW"/>
</dbReference>
<gene>
    <name evidence="6" type="ORF">MNBD_GAMMA09-1206</name>
</gene>
<keyword evidence="2" id="KW-0479">Metal-binding</keyword>
<evidence type="ECO:0000313" key="6">
    <source>
        <dbReference type="EMBL" id="VAW70853.1"/>
    </source>
</evidence>
<comment type="subcellular location">
    <subcellularLocation>
        <location evidence="1">Fimbrium</location>
    </subcellularLocation>
</comment>
<reference evidence="6" key="1">
    <citation type="submission" date="2018-06" db="EMBL/GenBank/DDBJ databases">
        <authorList>
            <person name="Zhirakovskaya E."/>
        </authorList>
    </citation>
    <scope>NUCLEOTIDE SEQUENCE</scope>
</reference>
<accession>A0A3B0Y387</accession>
<sequence>MTKVQRSMEKINGTAIMKQQVFRFSGSMIKAVALSLAVFFSSATQAAAPVELGLSNTPLFLGFTVSPNVFFVSDDSGSMDWEFMTPPHWRWYNYDSDPLRAGAWRDEGLSTRDTNGVLNSADFSSGSTGTFNGGYGYIFGNSDNVYGDYRNNNTADCSSGTAYKGWTENCAGGGNHPLDVDWRGRANGLNKVYYNSNILYEPWDGPCDPAGTSCADARFIAARSNAYSSQPGYSNVRDLSTDGDANNGAFIYEVWIDDSGYSTAAGQGQPRAASNFNETGYAASGFANDTNSDLTNGEVDLWDSHMRFIVSSNSVTVRLVAYNPDPNVNSPTRGLNETYLVDSSISGSACYNILGSVANVKAIRDKIVANQAGAASYINASSPAGSDCRTIAEATQNIANWYQYYRRRAYVIKNAFAEVIDAQPTFRFGLTLLNGDDPNNGGIFTELPAKNANLPSHNNQLKQDYFSFVQKQAGTPLRAALKRAGDYYDENSGDTRTDPIIYSCQKNFTVLLTDGFWNKSNRGTGDVDGDGQKNTLADVAYTYYKKDLSSLPDDVKADLPQESDLTITNGTTFQHMVTFTVAFGVDGNLRDNDADGNPDKDAAGQDWSVVGIPDKAGNWGNPIPSSSSPEKVDDLWHAAYNSAGIFASASSATEVSRKLINAISAVASRTGSAAAVALNSGTLNANSRLYQAKFNSDGWSGDILSVPIQDGAVDVLPAGSPDGVDDSPPECDKFQTLGELCSTEWSAAAELAKITYTNRKIFTLHSDLYKGVKFDLISSLGVSQQADLLKNPDSLSQELPPRGQDRLDYIRGDHSKEADQTNGDFRVRNEVFDLSGTTSLGKTSLGDIIHSAPAFVGGPDFFYPNSIESDSYAKFKFDNKNRTGMVYVGANDGMLHALNASTGVEEFAYIPAALFGKLSALTSTSYNSQHTYYADGSPIVFDAYDTKWKTMLASSVGGGGQVVFGLDVTDPDNFNASKVAWEFTDKPRTVGTATTLYGDADLGYTIGNVSYAKMNNGDWAVIFGNGYNNTEKDGSASQTGNGVIYVVNAFTGALIQKFDTGIGWAEDPTGGDRPNGVASVTPVDVDGDFKADYLYAGDLFGNLWKVDVRASTDSSWNIANSKAIFTALDANGKAQPITSAVAVKRHPVNRDQTLVLFGTGKYMELTDAGNTGITTDIQTFYGIWDDNSGNAAARSNLLQQEIKLQPQITGLDGVVREFRVTSSETDDLKYKIDWTTDKGWYMDLRLAGVAEYGEQVVVNPILRDNRIIFVTQIPNSGACGAGGSSWIMELNANDGNRLLVPPFDVNGDGIIDDNDVVNYLTSANDTIASGVKSQEGVVAAPGILNNKNAPTEFKYFAGTKGGVDVVSESANAEFRKRQSWRQLR</sequence>
<dbReference type="InterPro" id="IPR018247">
    <property type="entry name" value="EF_Hand_1_Ca_BS"/>
</dbReference>
<dbReference type="SUPFAM" id="SSF50998">
    <property type="entry name" value="Quinoprotein alcohol dehydrogenase-like"/>
    <property type="match status" value="1"/>
</dbReference>
<evidence type="ECO:0000256" key="2">
    <source>
        <dbReference type="ARBA" id="ARBA00022723"/>
    </source>
</evidence>
<dbReference type="InterPro" id="IPR011047">
    <property type="entry name" value="Quinoprotein_ADH-like_sf"/>
</dbReference>
<dbReference type="Pfam" id="PF05567">
    <property type="entry name" value="T4P_PilY1"/>
    <property type="match status" value="1"/>
</dbReference>
<proteinExistence type="predicted"/>
<dbReference type="EMBL" id="UOFI01000208">
    <property type="protein sequence ID" value="VAW70853.1"/>
    <property type="molecule type" value="Genomic_DNA"/>
</dbReference>
<dbReference type="GO" id="GO:0009289">
    <property type="term" value="C:pilus"/>
    <property type="evidence" value="ECO:0007669"/>
    <property type="project" value="UniProtKB-SubCell"/>
</dbReference>
<dbReference type="PROSITE" id="PS00018">
    <property type="entry name" value="EF_HAND_1"/>
    <property type="match status" value="1"/>
</dbReference>
<evidence type="ECO:0000256" key="4">
    <source>
        <dbReference type="ARBA" id="ARBA00023263"/>
    </source>
</evidence>
<evidence type="ECO:0000256" key="3">
    <source>
        <dbReference type="ARBA" id="ARBA00022837"/>
    </source>
</evidence>
<protein>
    <submittedName>
        <fullName evidence="6">Type IV fimbrial biogenesis protein PilY1</fullName>
    </submittedName>
</protein>
<feature type="domain" description="PilY1 beta-propeller" evidence="5">
    <location>
        <begin position="845"/>
        <end position="1206"/>
    </location>
</feature>
<evidence type="ECO:0000256" key="1">
    <source>
        <dbReference type="ARBA" id="ARBA00004561"/>
    </source>
</evidence>
<dbReference type="InterPro" id="IPR008707">
    <property type="entry name" value="B-propeller_PilY1"/>
</dbReference>
<keyword evidence="4" id="KW-0281">Fimbrium</keyword>
<evidence type="ECO:0000259" key="5">
    <source>
        <dbReference type="Pfam" id="PF05567"/>
    </source>
</evidence>